<proteinExistence type="predicted"/>
<gene>
    <name evidence="1" type="ORF">PFISCL1PPCAC_11996</name>
</gene>
<reference evidence="1" key="1">
    <citation type="submission" date="2023-10" db="EMBL/GenBank/DDBJ databases">
        <title>Genome assembly of Pristionchus species.</title>
        <authorList>
            <person name="Yoshida K."/>
            <person name="Sommer R.J."/>
        </authorList>
    </citation>
    <scope>NUCLEOTIDE SEQUENCE</scope>
    <source>
        <strain evidence="1">RS5133</strain>
    </source>
</reference>
<protein>
    <submittedName>
        <fullName evidence="1">Uncharacterized protein</fullName>
    </submittedName>
</protein>
<feature type="non-terminal residue" evidence="1">
    <location>
        <position position="1"/>
    </location>
</feature>
<organism evidence="1 2">
    <name type="scientific">Pristionchus fissidentatus</name>
    <dbReference type="NCBI Taxonomy" id="1538716"/>
    <lineage>
        <taxon>Eukaryota</taxon>
        <taxon>Metazoa</taxon>
        <taxon>Ecdysozoa</taxon>
        <taxon>Nematoda</taxon>
        <taxon>Chromadorea</taxon>
        <taxon>Rhabditida</taxon>
        <taxon>Rhabditina</taxon>
        <taxon>Diplogasteromorpha</taxon>
        <taxon>Diplogasteroidea</taxon>
        <taxon>Neodiplogasteridae</taxon>
        <taxon>Pristionchus</taxon>
    </lineage>
</organism>
<sequence>ECYTNNRTDQVIYELFWHSRGPRKEIRVGELIERANTLCQHQRMVLLKLLRETANDAFISELYREIFLQ</sequence>
<dbReference type="AlphaFoldDB" id="A0AAV5VQT2"/>
<evidence type="ECO:0000313" key="1">
    <source>
        <dbReference type="EMBL" id="GMT20699.1"/>
    </source>
</evidence>
<dbReference type="EMBL" id="BTSY01000003">
    <property type="protein sequence ID" value="GMT20699.1"/>
    <property type="molecule type" value="Genomic_DNA"/>
</dbReference>
<keyword evidence="2" id="KW-1185">Reference proteome</keyword>
<comment type="caution">
    <text evidence="1">The sequence shown here is derived from an EMBL/GenBank/DDBJ whole genome shotgun (WGS) entry which is preliminary data.</text>
</comment>
<name>A0AAV5VQT2_9BILA</name>
<evidence type="ECO:0000313" key="2">
    <source>
        <dbReference type="Proteomes" id="UP001432322"/>
    </source>
</evidence>
<accession>A0AAV5VQT2</accession>
<dbReference type="Proteomes" id="UP001432322">
    <property type="component" value="Unassembled WGS sequence"/>
</dbReference>